<dbReference type="Gene3D" id="1.20.120.1600">
    <property type="match status" value="1"/>
</dbReference>
<dbReference type="NCBIfam" id="TIGR01549">
    <property type="entry name" value="HAD-SF-IA-v1"/>
    <property type="match status" value="1"/>
</dbReference>
<reference evidence="5" key="1">
    <citation type="journal article" date="2021" name="PeerJ">
        <title>Extensive microbial diversity within the chicken gut microbiome revealed by metagenomics and culture.</title>
        <authorList>
            <person name="Gilroy R."/>
            <person name="Ravi A."/>
            <person name="Getino M."/>
            <person name="Pursley I."/>
            <person name="Horton D.L."/>
            <person name="Alikhan N.F."/>
            <person name="Baker D."/>
            <person name="Gharbi K."/>
            <person name="Hall N."/>
            <person name="Watson M."/>
            <person name="Adriaenssens E.M."/>
            <person name="Foster-Nyarko E."/>
            <person name="Jarju S."/>
            <person name="Secka A."/>
            <person name="Antonio M."/>
            <person name="Oren A."/>
            <person name="Chaudhuri R.R."/>
            <person name="La Ragione R."/>
            <person name="Hildebrand F."/>
            <person name="Pallen M.J."/>
        </authorList>
    </citation>
    <scope>NUCLEOTIDE SEQUENCE</scope>
    <source>
        <strain evidence="5">ChiGjej6B6-14162</strain>
    </source>
</reference>
<dbReference type="SUPFAM" id="SSF56784">
    <property type="entry name" value="HAD-like"/>
    <property type="match status" value="1"/>
</dbReference>
<dbReference type="Gene3D" id="3.40.50.1000">
    <property type="entry name" value="HAD superfamily/HAD-like"/>
    <property type="match status" value="1"/>
</dbReference>
<dbReference type="PRINTS" id="PR00413">
    <property type="entry name" value="HADHALOGNASE"/>
</dbReference>
<dbReference type="GO" id="GO:0044281">
    <property type="term" value="P:small molecule metabolic process"/>
    <property type="evidence" value="ECO:0007669"/>
    <property type="project" value="UniProtKB-ARBA"/>
</dbReference>
<proteinExistence type="predicted"/>
<dbReference type="AlphaFoldDB" id="A0A9D2BGL8"/>
<dbReference type="InterPro" id="IPR023214">
    <property type="entry name" value="HAD_sf"/>
</dbReference>
<dbReference type="InterPro" id="IPR006439">
    <property type="entry name" value="HAD-SF_hydro_IA"/>
</dbReference>
<evidence type="ECO:0000256" key="1">
    <source>
        <dbReference type="ARBA" id="ARBA00001946"/>
    </source>
</evidence>
<protein>
    <submittedName>
        <fullName evidence="5">HAD family hydrolase</fullName>
    </submittedName>
</protein>
<keyword evidence="2" id="KW-0479">Metal-binding</keyword>
<keyword evidence="3 5" id="KW-0378">Hydrolase</keyword>
<dbReference type="InterPro" id="IPR051400">
    <property type="entry name" value="HAD-like_hydrolase"/>
</dbReference>
<dbReference type="Pfam" id="PF00702">
    <property type="entry name" value="Hydrolase"/>
    <property type="match status" value="1"/>
</dbReference>
<dbReference type="PANTHER" id="PTHR46470:SF2">
    <property type="entry name" value="GLYCERALDEHYDE 3-PHOSPHATE PHOSPHATASE"/>
    <property type="match status" value="1"/>
</dbReference>
<keyword evidence="4" id="KW-0460">Magnesium</keyword>
<dbReference type="InterPro" id="IPR036412">
    <property type="entry name" value="HAD-like_sf"/>
</dbReference>
<dbReference type="GO" id="GO:0046872">
    <property type="term" value="F:metal ion binding"/>
    <property type="evidence" value="ECO:0007669"/>
    <property type="project" value="UniProtKB-KW"/>
</dbReference>
<dbReference type="PANTHER" id="PTHR46470">
    <property type="entry name" value="N-ACYLNEURAMINATE-9-PHOSPHATASE"/>
    <property type="match status" value="1"/>
</dbReference>
<dbReference type="SFLD" id="SFLDS00003">
    <property type="entry name" value="Haloacid_Dehalogenase"/>
    <property type="match status" value="1"/>
</dbReference>
<dbReference type="EMBL" id="DXEL01000071">
    <property type="protein sequence ID" value="HIX75446.1"/>
    <property type="molecule type" value="Genomic_DNA"/>
</dbReference>
<gene>
    <name evidence="5" type="ORF">H9977_10505</name>
</gene>
<evidence type="ECO:0000313" key="6">
    <source>
        <dbReference type="Proteomes" id="UP000886740"/>
    </source>
</evidence>
<name>A0A9D2BGL8_9BACT</name>
<dbReference type="Proteomes" id="UP000886740">
    <property type="component" value="Unassembled WGS sequence"/>
</dbReference>
<comment type="caution">
    <text evidence="5">The sequence shown here is derived from an EMBL/GenBank/DDBJ whole genome shotgun (WGS) entry which is preliminary data.</text>
</comment>
<accession>A0A9D2BGL8</accession>
<sequence length="240" mass="27230">MIRLDQIKGIIFDYGGTIDSNGLHWAEVIWQGYETANVPVEKAIFRDAYVFGERTLGKNPIIQPEHTFQDMLRIKIRLQMDWLIENGHLTAEQANKQLSDQVADWCYEYARKAIDNARPILNRLTEKYPMVLVSNFYGNIAAVLKDFGLDHLFGHIVESAVVGIRKPDPAIFQLGVDHLALPAKEIVIVGDSYDKDIVPATTIGCQTIWLKSIGWKPYEGNETADAVITDFQQTKELFHL</sequence>
<dbReference type="GO" id="GO:0016791">
    <property type="term" value="F:phosphatase activity"/>
    <property type="evidence" value="ECO:0007669"/>
    <property type="project" value="TreeGrafter"/>
</dbReference>
<evidence type="ECO:0000256" key="3">
    <source>
        <dbReference type="ARBA" id="ARBA00022801"/>
    </source>
</evidence>
<comment type="cofactor">
    <cofactor evidence="1">
        <name>Mg(2+)</name>
        <dbReference type="ChEBI" id="CHEBI:18420"/>
    </cofactor>
</comment>
<evidence type="ECO:0000256" key="4">
    <source>
        <dbReference type="ARBA" id="ARBA00022842"/>
    </source>
</evidence>
<reference evidence="5" key="2">
    <citation type="submission" date="2021-04" db="EMBL/GenBank/DDBJ databases">
        <authorList>
            <person name="Gilroy R."/>
        </authorList>
    </citation>
    <scope>NUCLEOTIDE SEQUENCE</scope>
    <source>
        <strain evidence="5">ChiGjej6B6-14162</strain>
    </source>
</reference>
<dbReference type="SFLD" id="SFLDG01129">
    <property type="entry name" value="C1.5:_HAD__Beta-PGM__Phosphata"/>
    <property type="match status" value="1"/>
</dbReference>
<evidence type="ECO:0000256" key="2">
    <source>
        <dbReference type="ARBA" id="ARBA00022723"/>
    </source>
</evidence>
<evidence type="ECO:0000313" key="5">
    <source>
        <dbReference type="EMBL" id="HIX75446.1"/>
    </source>
</evidence>
<organism evidence="5 6">
    <name type="scientific">Candidatus Parabacteroides intestinipullorum</name>
    <dbReference type="NCBI Taxonomy" id="2838723"/>
    <lineage>
        <taxon>Bacteria</taxon>
        <taxon>Pseudomonadati</taxon>
        <taxon>Bacteroidota</taxon>
        <taxon>Bacteroidia</taxon>
        <taxon>Bacteroidales</taxon>
        <taxon>Tannerellaceae</taxon>
        <taxon>Parabacteroides</taxon>
    </lineage>
</organism>